<evidence type="ECO:0008006" key="3">
    <source>
        <dbReference type="Google" id="ProtNLM"/>
    </source>
</evidence>
<proteinExistence type="predicted"/>
<gene>
    <name evidence="1" type="ORF">CCMP2556_LOCUS1513</name>
</gene>
<protein>
    <recommendedName>
        <fullName evidence="3">JmjC domain-containing protein</fullName>
    </recommendedName>
</protein>
<evidence type="ECO:0000313" key="1">
    <source>
        <dbReference type="EMBL" id="CAK8989084.1"/>
    </source>
</evidence>
<keyword evidence="2" id="KW-1185">Reference proteome</keyword>
<dbReference type="Gene3D" id="2.60.120.620">
    <property type="entry name" value="q2cbj1_9rhob like domain"/>
    <property type="match status" value="1"/>
</dbReference>
<sequence>MVPPLCNSNASEVQSFWEVPVARYHVPKTVTQTLTQVLCELAKTRPGVRKSNRGGWHSGALLDALTTPAATRLRSAFFSAGSDYIRRVDRRARAGLRGEVKLSLLGAWANVNKHGDSNVAHMHPGLVSGVLYIETDLPQGATLCFTDPRAIPSQCSSQSCDSFGQEEWNENCSLLGDSVNGAAFKDLTAGEMLIFPSWLQHHVPPHAGKDLRISVAFNLKAELVQQKKTEKILTITVDQDLRFDAAAAEFRTMELLFGSQVTRKDSRDASIDLSFDWLHEGDLRRFRPPDQVASWIRSSGTLSFWSCFRTPGEAGSVSVVVLPENFVQGLRYRPSVLAANSGFHVLAGDIKLWLHDPRLQVEVAAAADPIARHLFGQKVALQLTSGTMVAFPASVFYSLEGGFFFETCLVQELCRQKCHLQLWHSLCEPRHSLESFNIELRHIRRPLPLEGIRASRTTRAVA</sequence>
<dbReference type="InterPro" id="IPR012668">
    <property type="entry name" value="CHP02466"/>
</dbReference>
<dbReference type="EMBL" id="CAXAMN010000503">
    <property type="protein sequence ID" value="CAK8989084.1"/>
    <property type="molecule type" value="Genomic_DNA"/>
</dbReference>
<name>A0ABP0HFU3_9DINO</name>
<organism evidence="1 2">
    <name type="scientific">Durusdinium trenchii</name>
    <dbReference type="NCBI Taxonomy" id="1381693"/>
    <lineage>
        <taxon>Eukaryota</taxon>
        <taxon>Sar</taxon>
        <taxon>Alveolata</taxon>
        <taxon>Dinophyceae</taxon>
        <taxon>Suessiales</taxon>
        <taxon>Symbiodiniaceae</taxon>
        <taxon>Durusdinium</taxon>
    </lineage>
</organism>
<evidence type="ECO:0000313" key="2">
    <source>
        <dbReference type="Proteomes" id="UP001642484"/>
    </source>
</evidence>
<reference evidence="1 2" key="1">
    <citation type="submission" date="2024-02" db="EMBL/GenBank/DDBJ databases">
        <authorList>
            <person name="Chen Y."/>
            <person name="Shah S."/>
            <person name="Dougan E. K."/>
            <person name="Thang M."/>
            <person name="Chan C."/>
        </authorList>
    </citation>
    <scope>NUCLEOTIDE SEQUENCE [LARGE SCALE GENOMIC DNA]</scope>
</reference>
<dbReference type="Proteomes" id="UP001642484">
    <property type="component" value="Unassembled WGS sequence"/>
</dbReference>
<dbReference type="Pfam" id="PF13759">
    <property type="entry name" value="2OG-FeII_Oxy_5"/>
    <property type="match status" value="1"/>
</dbReference>
<comment type="caution">
    <text evidence="1">The sequence shown here is derived from an EMBL/GenBank/DDBJ whole genome shotgun (WGS) entry which is preliminary data.</text>
</comment>
<accession>A0ABP0HFU3</accession>